<evidence type="ECO:0000256" key="4">
    <source>
        <dbReference type="ARBA" id="ARBA00023054"/>
    </source>
</evidence>
<dbReference type="InterPro" id="IPR011011">
    <property type="entry name" value="Znf_FYVE_PHD"/>
</dbReference>
<reference evidence="9" key="2">
    <citation type="submission" date="2025-09" db="UniProtKB">
        <authorList>
            <consortium name="Ensembl"/>
        </authorList>
    </citation>
    <scope>IDENTIFICATION</scope>
</reference>
<dbReference type="InterPro" id="IPR017455">
    <property type="entry name" value="Znf_FYVE-rel"/>
</dbReference>
<evidence type="ECO:0000259" key="8">
    <source>
        <dbReference type="PROSITE" id="PS50826"/>
    </source>
</evidence>
<dbReference type="SUPFAM" id="SSF140741">
    <property type="entry name" value="RUN domain-like"/>
    <property type="match status" value="1"/>
</dbReference>
<dbReference type="PROSITE" id="PS50826">
    <property type="entry name" value="RUN"/>
    <property type="match status" value="1"/>
</dbReference>
<dbReference type="SMART" id="SM00064">
    <property type="entry name" value="FYVE"/>
    <property type="match status" value="1"/>
</dbReference>
<evidence type="ECO:0000256" key="6">
    <source>
        <dbReference type="SAM" id="Coils"/>
    </source>
</evidence>
<dbReference type="FunFam" id="3.30.40.10:FF:000046">
    <property type="entry name" value="RUN and FYVE domain containing 2"/>
    <property type="match status" value="1"/>
</dbReference>
<organism evidence="9 10">
    <name type="scientific">Acanthochromis polyacanthus</name>
    <name type="common">spiny chromis</name>
    <dbReference type="NCBI Taxonomy" id="80966"/>
    <lineage>
        <taxon>Eukaryota</taxon>
        <taxon>Metazoa</taxon>
        <taxon>Chordata</taxon>
        <taxon>Craniata</taxon>
        <taxon>Vertebrata</taxon>
        <taxon>Euteleostomi</taxon>
        <taxon>Actinopterygii</taxon>
        <taxon>Neopterygii</taxon>
        <taxon>Teleostei</taxon>
        <taxon>Neoteleostei</taxon>
        <taxon>Acanthomorphata</taxon>
        <taxon>Ovalentaria</taxon>
        <taxon>Pomacentridae</taxon>
        <taxon>Acanthochromis</taxon>
    </lineage>
</organism>
<proteinExistence type="predicted"/>
<protein>
    <submittedName>
        <fullName evidence="9">RUN and FYVE domain containing 2</fullName>
    </submittedName>
</protein>
<dbReference type="InterPro" id="IPR047335">
    <property type="entry name" value="RUFY1-3"/>
</dbReference>
<dbReference type="Ensembl" id="ENSAPOT00000028021.1">
    <property type="protein sequence ID" value="ENSAPOP00000018434.1"/>
    <property type="gene ID" value="ENSAPOG00000021821.1"/>
</dbReference>
<dbReference type="SMART" id="SM00593">
    <property type="entry name" value="RUN"/>
    <property type="match status" value="1"/>
</dbReference>
<evidence type="ECO:0000256" key="1">
    <source>
        <dbReference type="ARBA" id="ARBA00022723"/>
    </source>
</evidence>
<evidence type="ECO:0000259" key="7">
    <source>
        <dbReference type="PROSITE" id="PS50178"/>
    </source>
</evidence>
<dbReference type="GeneTree" id="ENSGT00940000155595"/>
<dbReference type="GO" id="GO:0008270">
    <property type="term" value="F:zinc ion binding"/>
    <property type="evidence" value="ECO:0007669"/>
    <property type="project" value="UniProtKB-KW"/>
</dbReference>
<keyword evidence="10" id="KW-1185">Reference proteome</keyword>
<dbReference type="InterPro" id="IPR004012">
    <property type="entry name" value="Run_dom"/>
</dbReference>
<dbReference type="InterPro" id="IPR013083">
    <property type="entry name" value="Znf_RING/FYVE/PHD"/>
</dbReference>
<dbReference type="InterPro" id="IPR037213">
    <property type="entry name" value="Run_dom_sf"/>
</dbReference>
<feature type="domain" description="RUN" evidence="8">
    <location>
        <begin position="31"/>
        <end position="163"/>
    </location>
</feature>
<dbReference type="Gene3D" id="3.30.40.10">
    <property type="entry name" value="Zinc/RING finger domain, C3HC4 (zinc finger)"/>
    <property type="match status" value="1"/>
</dbReference>
<keyword evidence="2 5" id="KW-0863">Zinc-finger</keyword>
<dbReference type="PANTHER" id="PTHR45956:SF3">
    <property type="entry name" value="RUN AND FYVE DOMAIN-CONTAINING PROTEIN 2"/>
    <property type="match status" value="1"/>
</dbReference>
<evidence type="ECO:0000256" key="3">
    <source>
        <dbReference type="ARBA" id="ARBA00022833"/>
    </source>
</evidence>
<feature type="domain" description="FYVE-type" evidence="7">
    <location>
        <begin position="520"/>
        <end position="578"/>
    </location>
</feature>
<name>A0A3Q1FPL2_9TELE</name>
<evidence type="ECO:0000256" key="2">
    <source>
        <dbReference type="ARBA" id="ARBA00022771"/>
    </source>
</evidence>
<keyword evidence="1" id="KW-0479">Metal-binding</keyword>
<keyword evidence="3" id="KW-0862">Zinc</keyword>
<accession>A0A3Q1FPL2</accession>
<evidence type="ECO:0000256" key="5">
    <source>
        <dbReference type="PROSITE-ProRule" id="PRU00091"/>
    </source>
</evidence>
<evidence type="ECO:0000313" key="10">
    <source>
        <dbReference type="Proteomes" id="UP000257200"/>
    </source>
</evidence>
<dbReference type="GO" id="GO:0005737">
    <property type="term" value="C:cytoplasm"/>
    <property type="evidence" value="ECO:0007669"/>
    <property type="project" value="TreeGrafter"/>
</dbReference>
<dbReference type="PROSITE" id="PS50178">
    <property type="entry name" value="ZF_FYVE"/>
    <property type="match status" value="1"/>
</dbReference>
<dbReference type="Pfam" id="PF02759">
    <property type="entry name" value="RUN"/>
    <property type="match status" value="1"/>
</dbReference>
<dbReference type="Gene3D" id="1.20.5.170">
    <property type="match status" value="1"/>
</dbReference>
<feature type="coiled-coil region" evidence="6">
    <location>
        <begin position="199"/>
        <end position="507"/>
    </location>
</feature>
<sequence>MAMERANLLNMAKLSIKGLIESALSFGRTLDSDYPPLQQFFVVMEHCLKHGLRGKRETDCWEISLWGPLELVEKLCPEAAEISASVRDLPGLKTPLGRARAWLRLALMQKRLADYLRLLITRKDLLSDFYENSALMLEEEGAVIVGLLVGLNVIDANLCVKGEDLDSQVAAAVTHYQIASILDQKNYVEELNRQLNSTVHGLQGRVDSLEKSNSKLIEELAIAKNNIIKLQEENQQLRSENSLILLKAQQHLEVTQGDVSVERDTYKQSRQGLDEMYNEAQRQLKEECQLRQDVENELVVQVSMKQEMELAMKLLEKDIHEKQDTLIGLRQQLDEVKAINVEMYQKMQSSDEEMKKKNDVISRLEEKTNQITATMKQLEQRLQEAERHRTSAEEGTRRFKLDFANKADSLQRQIEHREKQLQQLETDLKIEREWRQTLLNDLDRERDTVAQLSTEALQINGLKKEFHRLQDENIQLKSICEDQERALEELGSKLSESKMKIEDIKEANKALQGGQVWLKDKEASHCKLCEKEFSISRRKHHCRNCGEIFCNSCSDNELPLPASPKPVRVCDTCHALLLQRCSSNPT</sequence>
<dbReference type="Gene3D" id="1.20.58.900">
    <property type="match status" value="1"/>
</dbReference>
<evidence type="ECO:0000313" key="9">
    <source>
        <dbReference type="Ensembl" id="ENSAPOP00000018434.1"/>
    </source>
</evidence>
<reference evidence="9" key="1">
    <citation type="submission" date="2025-08" db="UniProtKB">
        <authorList>
            <consortium name="Ensembl"/>
        </authorList>
    </citation>
    <scope>IDENTIFICATION</scope>
</reference>
<dbReference type="InterPro" id="IPR000306">
    <property type="entry name" value="Znf_FYVE"/>
</dbReference>
<keyword evidence="4 6" id="KW-0175">Coiled coil</keyword>
<dbReference type="Proteomes" id="UP000257200">
    <property type="component" value="Unplaced"/>
</dbReference>
<dbReference type="AlphaFoldDB" id="A0A3Q1FPL2"/>
<dbReference type="SUPFAM" id="SSF57903">
    <property type="entry name" value="FYVE/PHD zinc finger"/>
    <property type="match status" value="1"/>
</dbReference>
<dbReference type="Pfam" id="PF01363">
    <property type="entry name" value="FYVE"/>
    <property type="match status" value="1"/>
</dbReference>
<dbReference type="FunFam" id="1.20.58.900:FF:000001">
    <property type="entry name" value="RUN and FYVE domain containing 2"/>
    <property type="match status" value="1"/>
</dbReference>
<dbReference type="PANTHER" id="PTHR45956">
    <property type="entry name" value="RUN AND FYVE DOMAIN-CONTAINING PROTEIN 2-LIKE PROTEIN"/>
    <property type="match status" value="1"/>
</dbReference>